<keyword evidence="4" id="KW-1185">Reference proteome</keyword>
<proteinExistence type="predicted"/>
<dbReference type="InterPro" id="IPR036890">
    <property type="entry name" value="HATPase_C_sf"/>
</dbReference>
<dbReference type="PANTHER" id="PTHR47839:SF1">
    <property type="entry name" value="DOMAIN PROTEIN, PUTATIVE (AFU_ORTHOLOGUE AFUA_6G04830)-RELATED"/>
    <property type="match status" value="1"/>
</dbReference>
<dbReference type="SUPFAM" id="SSF55874">
    <property type="entry name" value="ATPase domain of HSP90 chaperone/DNA topoisomerase II/histidine kinase"/>
    <property type="match status" value="1"/>
</dbReference>
<dbReference type="InterPro" id="IPR058210">
    <property type="entry name" value="SACS/Nov_dom"/>
</dbReference>
<evidence type="ECO:0000313" key="3">
    <source>
        <dbReference type="EMBL" id="KIJ13793.1"/>
    </source>
</evidence>
<feature type="region of interest" description="Disordered" evidence="1">
    <location>
        <begin position="1370"/>
        <end position="1416"/>
    </location>
</feature>
<dbReference type="Gene3D" id="3.30.565.10">
    <property type="entry name" value="Histidine kinase-like ATPase, C-terminal domain"/>
    <property type="match status" value="1"/>
</dbReference>
<dbReference type="Pfam" id="PF12449">
    <property type="entry name" value="DUF3684"/>
    <property type="match status" value="1"/>
</dbReference>
<protein>
    <recommendedName>
        <fullName evidence="2">Sacsin/Nov domain-containing protein</fullName>
    </recommendedName>
</protein>
<evidence type="ECO:0000313" key="4">
    <source>
        <dbReference type="Proteomes" id="UP000053647"/>
    </source>
</evidence>
<evidence type="ECO:0000256" key="1">
    <source>
        <dbReference type="SAM" id="MobiDB-lite"/>
    </source>
</evidence>
<name>A0A0C9TU70_PAXIN</name>
<sequence length="1615" mass="183528">MNAQYSGAPTKVNVNQRALVEKVLARYPEDFTVFRELVQNADDAGAENVEIEFQTKDYVAKASGSKATNGTNPDLTNVKIHKWVVRNDGDKFEQGDWDRLTNIAVGNPDDQKIGAFGVGFFSVFSVTDSPVIISGDRCMKMYYQGDQLMVQPGKCEATKWTTIEMEVKDEKLPMPKPFDLSRFLCTAVTFLVKVKKLTITFNGQFLSEITRTRGAVQAIDLSKDLKNKRDNGFMQVQSVQMIPQEVRVTLTDGVYSAGSKRAPANRPVVEQQDPNPVKRPGFFETLRKKPEPHRAATMPRTLTTDSVVNYTIYSAQITSTPSKDIVRGLEAATKKKPPASFPYEAVHFSKDEYQRVMQDGSEEGSIGSVFRGIQALCSEEGEGHGARLFVGQRTAQTSGSAIHLSSRFIPTVERGSIDLVNGQVAKWNAELLYVGGLLTRLIYEQAMKDIRSRWPESPSPTVDGLREEALYTMGCFTFRQSTPDLKVGELLRDTFFNCSASQSFPILSNIGIRDSKDVREPHADFQSFMKARPILDSAWWPAKSPMIQQLPEEYRVKVYTFRDVRDELKGRAFTEEEMIACMRWWVKIFGTKQQSDTNRRKEFLADAKFHSSSPTKLPLIELSKITKFVDSSLGFSFLQDDDPLPPDTIPVSLTETLDPNQLRTALGWQPLTMVDWICHLTTSDLHHSKDIRKDAIFSQRVLLALNSLWPFTEPDDKAKIVSLLQDVDCVPTNYGHYKPKDAYFPEADLFDELVVVQLPRRVDAVLIALGVRRYVEWEEVEHRLASVNYSMMRLVAYLQAVRPHMKDKFKTVPTLRIFASDTGTHHCIQELHYPDQINRTLGLPVLRWNDEPVVGFGAPTLYDVASEFLFGVGLQRYPSLEVIIKKASADDSEVRQHAYNFFVNHLEDYYEKYNPVHFAEYTFLPCGNGDQPEYGTPEQVLTSRDWEIFGFRTIHRSVARKFWARLKVKERPSGAAMIKAMKRNPPKRNIAKKWFELASSGGFSAAEIAEISSMQIVPVQRLLDGTKLPEGADLPAVAPNKCFYERPDDANMHHVAVFTYVDYGRAANGFLKMCGAKPQPDCSDIVQAMIDNPQIYLDRLEGYLGKAQAYKKYLDDLRQVAAGYHSFSKDLREQIRRTAMFIAFRKKARTPGAPVGGESQDYALKRAREVLIADDLESHRLFGGVIFVAPKEEVFENFYREHGAETLSARVDHAVQPGACVGSPGDEDELRKLVFERVRIFIHDQDSTRRSDFDVLRWRSKGAFTVKHCKTLEISKSLHFEFTTQSPAPIKEEALAGIERAEENDTLWVKHQPKHSKKDWYDVAVALCRVIFKTHKTHDTLLLMTILDADLQDLERRGYDVEAIKNNFEARAERVDQTPAPPAKPEDRPTPNGEENDPKLSSSPPPPTTTTPFFDRFKEPVKDLVKDLFNWGNRSGKVVPGEMGGKKNRNMKYCNSCRTDLEPQEDMTTREGMPVFKARNSDNLPKDNLEKFSIVLEDLRKLFDLQAEQLHIFWEPNDVGLMGFNRNKAIYLNLAHYRDKHASLPPNEDSRATTYAAWYFIIAHEIAHNKNFFHDEDHERLFSWIAQSRLIRFKKLLENKAPNAVATCIANSSCH</sequence>
<dbReference type="PANTHER" id="PTHR47839">
    <property type="entry name" value="DOMAIN PROTEIN, PUTATIVE (AFU_ORTHOLOGUE AFUA_6G04830)-RELATED"/>
    <property type="match status" value="1"/>
</dbReference>
<reference evidence="3 4" key="1">
    <citation type="submission" date="2014-06" db="EMBL/GenBank/DDBJ databases">
        <authorList>
            <consortium name="DOE Joint Genome Institute"/>
            <person name="Kuo A."/>
            <person name="Kohler A."/>
            <person name="Nagy L.G."/>
            <person name="Floudas D."/>
            <person name="Copeland A."/>
            <person name="Barry K.W."/>
            <person name="Cichocki N."/>
            <person name="Veneault-Fourrey C."/>
            <person name="LaButti K."/>
            <person name="Lindquist E.A."/>
            <person name="Lipzen A."/>
            <person name="Lundell T."/>
            <person name="Morin E."/>
            <person name="Murat C."/>
            <person name="Sun H."/>
            <person name="Tunlid A."/>
            <person name="Henrissat B."/>
            <person name="Grigoriev I.V."/>
            <person name="Hibbett D.S."/>
            <person name="Martin F."/>
            <person name="Nordberg H.P."/>
            <person name="Cantor M.N."/>
            <person name="Hua S.X."/>
        </authorList>
    </citation>
    <scope>NUCLEOTIDE SEQUENCE [LARGE SCALE GENOMIC DNA]</scope>
    <source>
        <strain evidence="3 4">ATCC 200175</strain>
    </source>
</reference>
<dbReference type="EMBL" id="KN819348">
    <property type="protein sequence ID" value="KIJ13793.1"/>
    <property type="molecule type" value="Genomic_DNA"/>
</dbReference>
<dbReference type="Pfam" id="PF25794">
    <property type="entry name" value="SACS"/>
    <property type="match status" value="1"/>
</dbReference>
<dbReference type="OrthoDB" id="10031156at2759"/>
<feature type="domain" description="Sacsin/Nov" evidence="2">
    <location>
        <begin position="20"/>
        <end position="139"/>
    </location>
</feature>
<dbReference type="NCBIfam" id="NF047352">
    <property type="entry name" value="P_loop_sacsin"/>
    <property type="match status" value="1"/>
</dbReference>
<feature type="region of interest" description="Disordered" evidence="1">
    <location>
        <begin position="258"/>
        <end position="280"/>
    </location>
</feature>
<accession>A0A0C9TU70</accession>
<evidence type="ECO:0000259" key="2">
    <source>
        <dbReference type="Pfam" id="PF25794"/>
    </source>
</evidence>
<dbReference type="Proteomes" id="UP000053647">
    <property type="component" value="Unassembled WGS sequence"/>
</dbReference>
<organism evidence="3 4">
    <name type="scientific">Paxillus involutus ATCC 200175</name>
    <dbReference type="NCBI Taxonomy" id="664439"/>
    <lineage>
        <taxon>Eukaryota</taxon>
        <taxon>Fungi</taxon>
        <taxon>Dikarya</taxon>
        <taxon>Basidiomycota</taxon>
        <taxon>Agaricomycotina</taxon>
        <taxon>Agaricomycetes</taxon>
        <taxon>Agaricomycetidae</taxon>
        <taxon>Boletales</taxon>
        <taxon>Paxilineae</taxon>
        <taxon>Paxillaceae</taxon>
        <taxon>Paxillus</taxon>
    </lineage>
</organism>
<dbReference type="HOGENOM" id="CLU_001744_1_0_1"/>
<reference evidence="4" key="2">
    <citation type="submission" date="2015-01" db="EMBL/GenBank/DDBJ databases">
        <title>Evolutionary Origins and Diversification of the Mycorrhizal Mutualists.</title>
        <authorList>
            <consortium name="DOE Joint Genome Institute"/>
            <consortium name="Mycorrhizal Genomics Consortium"/>
            <person name="Kohler A."/>
            <person name="Kuo A."/>
            <person name="Nagy L.G."/>
            <person name="Floudas D."/>
            <person name="Copeland A."/>
            <person name="Barry K.W."/>
            <person name="Cichocki N."/>
            <person name="Veneault-Fourrey C."/>
            <person name="LaButti K."/>
            <person name="Lindquist E.A."/>
            <person name="Lipzen A."/>
            <person name="Lundell T."/>
            <person name="Morin E."/>
            <person name="Murat C."/>
            <person name="Riley R."/>
            <person name="Ohm R."/>
            <person name="Sun H."/>
            <person name="Tunlid A."/>
            <person name="Henrissat B."/>
            <person name="Grigoriev I.V."/>
            <person name="Hibbett D.S."/>
            <person name="Martin F."/>
        </authorList>
    </citation>
    <scope>NUCLEOTIDE SEQUENCE [LARGE SCALE GENOMIC DNA]</scope>
    <source>
        <strain evidence="4">ATCC 200175</strain>
    </source>
</reference>
<dbReference type="InterPro" id="IPR022155">
    <property type="entry name" value="DUF3684"/>
</dbReference>
<gene>
    <name evidence="3" type="ORF">PAXINDRAFT_170113</name>
</gene>